<dbReference type="SMART" id="SM00283">
    <property type="entry name" value="MA"/>
    <property type="match status" value="1"/>
</dbReference>
<evidence type="ECO:0000256" key="12">
    <source>
        <dbReference type="SAM" id="Phobius"/>
    </source>
</evidence>
<evidence type="ECO:0000256" key="6">
    <source>
        <dbReference type="ARBA" id="ARBA00022989"/>
    </source>
</evidence>
<reference evidence="15 16" key="1">
    <citation type="submission" date="2017-02" db="EMBL/GenBank/DDBJ databases">
        <authorList>
            <person name="Dridi B."/>
        </authorList>
    </citation>
    <scope>NUCLEOTIDE SEQUENCE [LARGE SCALE GENOMIC DNA]</scope>
    <source>
        <strain evidence="15 16">JB380</strain>
    </source>
</reference>
<dbReference type="PROSITE" id="PS50885">
    <property type="entry name" value="HAMP"/>
    <property type="match status" value="1"/>
</dbReference>
<keyword evidence="4" id="KW-0145">Chemotaxis</keyword>
<keyword evidence="5 12" id="KW-0812">Transmembrane</keyword>
<dbReference type="EMBL" id="FUKM01000017">
    <property type="protein sequence ID" value="SJN10884.1"/>
    <property type="molecule type" value="Genomic_DNA"/>
</dbReference>
<organism evidence="15 16">
    <name type="scientific">Halomonas citrativorans</name>
    <dbReference type="NCBI Taxonomy" id="2742612"/>
    <lineage>
        <taxon>Bacteria</taxon>
        <taxon>Pseudomonadati</taxon>
        <taxon>Pseudomonadota</taxon>
        <taxon>Gammaproteobacteria</taxon>
        <taxon>Oceanospirillales</taxon>
        <taxon>Halomonadaceae</taxon>
        <taxon>Halomonas</taxon>
    </lineage>
</organism>
<dbReference type="InterPro" id="IPR003660">
    <property type="entry name" value="HAMP_dom"/>
</dbReference>
<feature type="domain" description="Methyl-accepting transducer" evidence="13">
    <location>
        <begin position="274"/>
        <end position="496"/>
    </location>
</feature>
<dbReference type="OrthoDB" id="2489132at2"/>
<feature type="region of interest" description="Disordered" evidence="11">
    <location>
        <begin position="529"/>
        <end position="554"/>
    </location>
</feature>
<dbReference type="GO" id="GO:0004888">
    <property type="term" value="F:transmembrane signaling receptor activity"/>
    <property type="evidence" value="ECO:0007669"/>
    <property type="project" value="TreeGrafter"/>
</dbReference>
<dbReference type="InterPro" id="IPR051310">
    <property type="entry name" value="MCP_chemotaxis"/>
</dbReference>
<evidence type="ECO:0000256" key="2">
    <source>
        <dbReference type="ARBA" id="ARBA00022475"/>
    </source>
</evidence>
<dbReference type="SUPFAM" id="SSF58104">
    <property type="entry name" value="Methyl-accepting chemotaxis protein (MCP) signaling domain"/>
    <property type="match status" value="1"/>
</dbReference>
<dbReference type="Pfam" id="PF02203">
    <property type="entry name" value="TarH"/>
    <property type="match status" value="1"/>
</dbReference>
<feature type="transmembrane region" description="Helical" evidence="12">
    <location>
        <begin position="12"/>
        <end position="34"/>
    </location>
</feature>
<evidence type="ECO:0000256" key="5">
    <source>
        <dbReference type="ARBA" id="ARBA00022692"/>
    </source>
</evidence>
<dbReference type="PROSITE" id="PS50111">
    <property type="entry name" value="CHEMOTAXIS_TRANSDUC_2"/>
    <property type="match status" value="1"/>
</dbReference>
<dbReference type="PANTHER" id="PTHR43531:SF5">
    <property type="entry name" value="METHYL-ACCEPTING CHEMOTAXIS PROTEIN III"/>
    <property type="match status" value="1"/>
</dbReference>
<name>A0A1R4HU24_9GAMM</name>
<keyword evidence="3" id="KW-0488">Methylation</keyword>
<evidence type="ECO:0000256" key="8">
    <source>
        <dbReference type="ARBA" id="ARBA00023224"/>
    </source>
</evidence>
<proteinExistence type="inferred from homology"/>
<dbReference type="GO" id="GO:0007165">
    <property type="term" value="P:signal transduction"/>
    <property type="evidence" value="ECO:0007669"/>
    <property type="project" value="UniProtKB-KW"/>
</dbReference>
<dbReference type="GO" id="GO:0005886">
    <property type="term" value="C:plasma membrane"/>
    <property type="evidence" value="ECO:0007669"/>
    <property type="project" value="UniProtKB-SubCell"/>
</dbReference>
<evidence type="ECO:0000256" key="10">
    <source>
        <dbReference type="PROSITE-ProRule" id="PRU00284"/>
    </source>
</evidence>
<dbReference type="Gene3D" id="1.10.287.950">
    <property type="entry name" value="Methyl-accepting chemotaxis protein"/>
    <property type="match status" value="1"/>
</dbReference>
<comment type="subcellular location">
    <subcellularLocation>
        <location evidence="1">Cell membrane</location>
        <topology evidence="1">Multi-pass membrane protein</topology>
    </subcellularLocation>
</comment>
<evidence type="ECO:0000259" key="14">
    <source>
        <dbReference type="PROSITE" id="PS50885"/>
    </source>
</evidence>
<dbReference type="SMART" id="SM00304">
    <property type="entry name" value="HAMP"/>
    <property type="match status" value="1"/>
</dbReference>
<dbReference type="FunFam" id="1.10.287.950:FF:000001">
    <property type="entry name" value="Methyl-accepting chemotaxis sensory transducer"/>
    <property type="match status" value="1"/>
</dbReference>
<evidence type="ECO:0000313" key="16">
    <source>
        <dbReference type="Proteomes" id="UP000196331"/>
    </source>
</evidence>
<evidence type="ECO:0000256" key="1">
    <source>
        <dbReference type="ARBA" id="ARBA00004651"/>
    </source>
</evidence>
<dbReference type="Pfam" id="PF00015">
    <property type="entry name" value="MCPsignal"/>
    <property type="match status" value="1"/>
</dbReference>
<comment type="similarity">
    <text evidence="9">Belongs to the methyl-accepting chemotaxis (MCP) protein family.</text>
</comment>
<sequence>MNFRALKNIPLRWLSLSALLLVALCVLMFALLTWKMMQQSQNDLALLEQVNVQQSSSLNRLHIAGLEGLHRLDRALERQLRPSLGDPTEALQAVENELSEMAVALATFLEATAETSHPTLRDAIEQQATALIGTMNEQLNAVQTGDRGGYRQLTLDALAHSQALTEEARSFYQLADRQGTELMTNAQRRGQLIGQLLSGGIVIALALLGLMAWIGQRHVLLPINRLVAHFRTMAEGDLSVKVPAQGNNEIGQLYQELDNMQRALIETVSELHGNSRHIFDSAQRLALGNEDLAIRTRQQNASHETTAANLDELTENVATTAGFAADATQLTSTAAAQTQDGSQIMTNFLTTMEEIHARSKEVDEIVNVIDSIAFQTNILALNASVEAARAGEQGRGFAVVAGEVRQLASRSAEAARQIQTLLAASGNSIERGHTLSNKASQGMNAIAETTEQANSIMLQIADAANEQHRHIEHLNSTLHEQTQVNRANTKQVEATAQDAMSLEAAAERMREQAARFKVGEISSDDFIWQASPPAPNLSNTPTSDNIQRAPALLQ</sequence>
<dbReference type="RefSeq" id="WP_087106617.1">
    <property type="nucleotide sequence ID" value="NZ_FUKM01000017.1"/>
</dbReference>
<evidence type="ECO:0000256" key="11">
    <source>
        <dbReference type="SAM" id="MobiDB-lite"/>
    </source>
</evidence>
<dbReference type="InterPro" id="IPR035440">
    <property type="entry name" value="4HB_MCP_dom_sf"/>
</dbReference>
<evidence type="ECO:0000256" key="4">
    <source>
        <dbReference type="ARBA" id="ARBA00022500"/>
    </source>
</evidence>
<dbReference type="AlphaFoldDB" id="A0A1R4HU24"/>
<evidence type="ECO:0000313" key="15">
    <source>
        <dbReference type="EMBL" id="SJN10884.1"/>
    </source>
</evidence>
<dbReference type="InterPro" id="IPR004089">
    <property type="entry name" value="MCPsignal_dom"/>
</dbReference>
<keyword evidence="6 12" id="KW-1133">Transmembrane helix</keyword>
<evidence type="ECO:0000259" key="13">
    <source>
        <dbReference type="PROSITE" id="PS50111"/>
    </source>
</evidence>
<evidence type="ECO:0000256" key="3">
    <source>
        <dbReference type="ARBA" id="ARBA00022481"/>
    </source>
</evidence>
<keyword evidence="8 10" id="KW-0807">Transducer</keyword>
<gene>
    <name evidence="15" type="ORF">CZ787_04595</name>
</gene>
<dbReference type="GO" id="GO:0006935">
    <property type="term" value="P:chemotaxis"/>
    <property type="evidence" value="ECO:0007669"/>
    <property type="project" value="UniProtKB-KW"/>
</dbReference>
<dbReference type="InterPro" id="IPR003122">
    <property type="entry name" value="Tar_rcpt_lig-bd"/>
</dbReference>
<dbReference type="PANTHER" id="PTHR43531">
    <property type="entry name" value="PROTEIN ICFG"/>
    <property type="match status" value="1"/>
</dbReference>
<dbReference type="Proteomes" id="UP000196331">
    <property type="component" value="Unassembled WGS sequence"/>
</dbReference>
<evidence type="ECO:0000256" key="7">
    <source>
        <dbReference type="ARBA" id="ARBA00023136"/>
    </source>
</evidence>
<keyword evidence="2" id="KW-1003">Cell membrane</keyword>
<feature type="domain" description="HAMP" evidence="14">
    <location>
        <begin position="217"/>
        <end position="269"/>
    </location>
</feature>
<protein>
    <submittedName>
        <fullName evidence="15">Methyl-accepting chemotaxis protein I (Serine chemoreceptor protein)</fullName>
    </submittedName>
</protein>
<dbReference type="CDD" id="cd06225">
    <property type="entry name" value="HAMP"/>
    <property type="match status" value="1"/>
</dbReference>
<feature type="transmembrane region" description="Helical" evidence="12">
    <location>
        <begin position="192"/>
        <end position="214"/>
    </location>
</feature>
<dbReference type="Pfam" id="PF00672">
    <property type="entry name" value="HAMP"/>
    <property type="match status" value="1"/>
</dbReference>
<evidence type="ECO:0000256" key="9">
    <source>
        <dbReference type="ARBA" id="ARBA00029447"/>
    </source>
</evidence>
<keyword evidence="7 12" id="KW-0472">Membrane</keyword>
<comment type="caution">
    <text evidence="15">The sequence shown here is derived from an EMBL/GenBank/DDBJ whole genome shotgun (WGS) entry which is preliminary data.</text>
</comment>
<dbReference type="SUPFAM" id="SSF47170">
    <property type="entry name" value="Aspartate receptor, ligand-binding domain"/>
    <property type="match status" value="1"/>
</dbReference>
<dbReference type="CDD" id="cd11386">
    <property type="entry name" value="MCP_signal"/>
    <property type="match status" value="1"/>
</dbReference>
<accession>A0A1R4HU24</accession>
<feature type="compositionally biased region" description="Polar residues" evidence="11">
    <location>
        <begin position="536"/>
        <end position="546"/>
    </location>
</feature>